<evidence type="ECO:0000313" key="2">
    <source>
        <dbReference type="EMBL" id="CAA9255955.1"/>
    </source>
</evidence>
<dbReference type="AlphaFoldDB" id="A0A6J4IPM7"/>
<feature type="non-terminal residue" evidence="2">
    <location>
        <position position="1"/>
    </location>
</feature>
<evidence type="ECO:0000256" key="1">
    <source>
        <dbReference type="SAM" id="MobiDB-lite"/>
    </source>
</evidence>
<feature type="compositionally biased region" description="Basic residues" evidence="1">
    <location>
        <begin position="116"/>
        <end position="129"/>
    </location>
</feature>
<accession>A0A6J4IPM7</accession>
<sequence length="179" mass="19505">AAGPRLRPPGLRARPRPRGAGRALDPARPARLLLRRPPLRRPAGPPRHPARGARRPAGDARRRRGPRAAPLRSGARRVRAHRGRARPVARAVHARALERPAAGRARRRGPALPPRRLPRRRRRPHHRRAVPGVRDTAAGDVAGDPFARPGRGRRLAPGARRRGQPGAAPPPPARDSPPL</sequence>
<proteinExistence type="predicted"/>
<name>A0A6J4IPM7_9PSEU</name>
<feature type="compositionally biased region" description="Basic residues" evidence="1">
    <location>
        <begin position="150"/>
        <end position="163"/>
    </location>
</feature>
<reference evidence="2" key="1">
    <citation type="submission" date="2020-02" db="EMBL/GenBank/DDBJ databases">
        <authorList>
            <person name="Meier V. D."/>
        </authorList>
    </citation>
    <scope>NUCLEOTIDE SEQUENCE</scope>
    <source>
        <strain evidence="2">AVDCRST_MAG54</strain>
    </source>
</reference>
<feature type="region of interest" description="Disordered" evidence="1">
    <location>
        <begin position="1"/>
        <end position="179"/>
    </location>
</feature>
<protein>
    <submittedName>
        <fullName evidence="2">Transcriptional regulator, HxlR family</fullName>
    </submittedName>
</protein>
<feature type="compositionally biased region" description="Pro residues" evidence="1">
    <location>
        <begin position="167"/>
        <end position="179"/>
    </location>
</feature>
<feature type="compositionally biased region" description="Low complexity" evidence="1">
    <location>
        <begin position="20"/>
        <end position="32"/>
    </location>
</feature>
<organism evidence="2">
    <name type="scientific">uncultured Actinomycetospora sp</name>
    <dbReference type="NCBI Taxonomy" id="1135996"/>
    <lineage>
        <taxon>Bacteria</taxon>
        <taxon>Bacillati</taxon>
        <taxon>Actinomycetota</taxon>
        <taxon>Actinomycetes</taxon>
        <taxon>Pseudonocardiales</taxon>
        <taxon>Pseudonocardiaceae</taxon>
        <taxon>Actinomycetospora</taxon>
        <taxon>environmental samples</taxon>
    </lineage>
</organism>
<feature type="non-terminal residue" evidence="2">
    <location>
        <position position="179"/>
    </location>
</feature>
<dbReference type="EMBL" id="CADCTH010000289">
    <property type="protein sequence ID" value="CAA9255955.1"/>
    <property type="molecule type" value="Genomic_DNA"/>
</dbReference>
<feature type="compositionally biased region" description="Low complexity" evidence="1">
    <location>
        <begin position="1"/>
        <end position="12"/>
    </location>
</feature>
<gene>
    <name evidence="2" type="ORF">AVDCRST_MAG54-2229</name>
</gene>
<feature type="compositionally biased region" description="Basic residues" evidence="1">
    <location>
        <begin position="74"/>
        <end position="87"/>
    </location>
</feature>